<dbReference type="AlphaFoldDB" id="A0AAN8BIG8"/>
<dbReference type="EMBL" id="JAULUE010002059">
    <property type="protein sequence ID" value="KAK5885845.1"/>
    <property type="molecule type" value="Genomic_DNA"/>
</dbReference>
<keyword evidence="2" id="KW-1185">Reference proteome</keyword>
<organism evidence="1 2">
    <name type="scientific">Champsocephalus esox</name>
    <name type="common">pike icefish</name>
    <dbReference type="NCBI Taxonomy" id="159716"/>
    <lineage>
        <taxon>Eukaryota</taxon>
        <taxon>Metazoa</taxon>
        <taxon>Chordata</taxon>
        <taxon>Craniata</taxon>
        <taxon>Vertebrata</taxon>
        <taxon>Euteleostomi</taxon>
        <taxon>Actinopterygii</taxon>
        <taxon>Neopterygii</taxon>
        <taxon>Teleostei</taxon>
        <taxon>Neoteleostei</taxon>
        <taxon>Acanthomorphata</taxon>
        <taxon>Eupercaria</taxon>
        <taxon>Perciformes</taxon>
        <taxon>Notothenioidei</taxon>
        <taxon>Channichthyidae</taxon>
        <taxon>Champsocephalus</taxon>
    </lineage>
</organism>
<reference evidence="1 2" key="1">
    <citation type="journal article" date="2023" name="Mol. Biol. Evol.">
        <title>Genomics of Secondarily Temperate Adaptation in the Only Non-Antarctic Icefish.</title>
        <authorList>
            <person name="Rivera-Colon A.G."/>
            <person name="Rayamajhi N."/>
            <person name="Minhas B.F."/>
            <person name="Madrigal G."/>
            <person name="Bilyk K.T."/>
            <person name="Yoon V."/>
            <person name="Hune M."/>
            <person name="Gregory S."/>
            <person name="Cheng C.H.C."/>
            <person name="Catchen J.M."/>
        </authorList>
    </citation>
    <scope>NUCLEOTIDE SEQUENCE [LARGE SCALE GENOMIC DNA]</scope>
    <source>
        <strain evidence="1">JC2023a</strain>
    </source>
</reference>
<comment type="caution">
    <text evidence="1">The sequence shown here is derived from an EMBL/GenBank/DDBJ whole genome shotgun (WGS) entry which is preliminary data.</text>
</comment>
<evidence type="ECO:0000313" key="2">
    <source>
        <dbReference type="Proteomes" id="UP001335648"/>
    </source>
</evidence>
<gene>
    <name evidence="1" type="ORF">CesoFtcFv8_016942</name>
</gene>
<evidence type="ECO:0000313" key="1">
    <source>
        <dbReference type="EMBL" id="KAK5885845.1"/>
    </source>
</evidence>
<proteinExistence type="predicted"/>
<sequence>MMGIHGSGLPHAVHSVNLVRRGEVVLLLRLSPVSPDPLSPAMTLHTCVSHSLLRCVWSVGMVTAGLLVTEGCLVGWHHDH</sequence>
<protein>
    <submittedName>
        <fullName evidence="1">Uncharacterized protein</fullName>
    </submittedName>
</protein>
<accession>A0AAN8BIG8</accession>
<name>A0AAN8BIG8_9TELE</name>
<dbReference type="Proteomes" id="UP001335648">
    <property type="component" value="Unassembled WGS sequence"/>
</dbReference>